<evidence type="ECO:0008006" key="3">
    <source>
        <dbReference type="Google" id="ProtNLM"/>
    </source>
</evidence>
<evidence type="ECO:0000313" key="1">
    <source>
        <dbReference type="EMBL" id="RIA77871.1"/>
    </source>
</evidence>
<comment type="caution">
    <text evidence="1">The sequence shown here is derived from an EMBL/GenBank/DDBJ whole genome shotgun (WGS) entry which is preliminary data.</text>
</comment>
<dbReference type="Proteomes" id="UP000266506">
    <property type="component" value="Unassembled WGS sequence"/>
</dbReference>
<sequence>MANILDYMHWRGDLSFLQDQFNMIDNLIFSKISYIDFEDAVPSYPSSKKVLFKNAVNHVFETHDKEKIVLGLIVPKSIITLTDLAKDTKRFGQIYVSNYVNIIEKKTKTQFSAMVFHLDEDTIYIAFRGTDDTLIGWQENIDMLYTCPVVSQNLAVEYVNKIADLFPEANIYLGGHSKGGNLANFATIYARSDVQDRIIHCYTNDGQGMDKNYIDMEKYERVKRRIVRIIPELDVVGMFFDCFAGRTIIVKSNAKGVYQHDGFSWQINVTNFELAKELAPKARKMDKALTKLIREVPKEDKIVLGKNVYDFILASQLDTLLDCKKESIRLLKYLNKFSGRSKKLFLQLVSEFLFF</sequence>
<organism evidence="1 2">
    <name type="scientific">Anaeroplasma bactoclasticum</name>
    <dbReference type="NCBI Taxonomy" id="2088"/>
    <lineage>
        <taxon>Bacteria</taxon>
        <taxon>Bacillati</taxon>
        <taxon>Mycoplasmatota</taxon>
        <taxon>Mollicutes</taxon>
        <taxon>Anaeroplasmatales</taxon>
        <taxon>Anaeroplasmataceae</taxon>
        <taxon>Anaeroplasma</taxon>
    </lineage>
</organism>
<dbReference type="RefSeq" id="WP_162849757.1">
    <property type="nucleotide sequence ID" value="NZ_QXEV01000006.1"/>
</dbReference>
<dbReference type="InterPro" id="IPR029058">
    <property type="entry name" value="AB_hydrolase_fold"/>
</dbReference>
<dbReference type="InParanoid" id="A0A397S575"/>
<dbReference type="EMBL" id="QXEV01000006">
    <property type="protein sequence ID" value="RIA77871.1"/>
    <property type="molecule type" value="Genomic_DNA"/>
</dbReference>
<reference evidence="1 2" key="1">
    <citation type="submission" date="2018-08" db="EMBL/GenBank/DDBJ databases">
        <title>Genomic Encyclopedia of Archaeal and Bacterial Type Strains, Phase II (KMG-II): from individual species to whole genera.</title>
        <authorList>
            <person name="Goeker M."/>
        </authorList>
    </citation>
    <scope>NUCLEOTIDE SEQUENCE [LARGE SCALE GENOMIC DNA]</scope>
    <source>
        <strain evidence="1 2">ATCC 27112</strain>
    </source>
</reference>
<keyword evidence="2" id="KW-1185">Reference proteome</keyword>
<gene>
    <name evidence="1" type="ORF">EI71_00848</name>
</gene>
<dbReference type="AlphaFoldDB" id="A0A397S575"/>
<accession>A0A397S575</accession>
<dbReference type="Pfam" id="PF11187">
    <property type="entry name" value="Mbeg1-like"/>
    <property type="match status" value="1"/>
</dbReference>
<proteinExistence type="predicted"/>
<name>A0A397S575_9MOLU</name>
<dbReference type="InterPro" id="IPR024499">
    <property type="entry name" value="Mbeg1-like"/>
</dbReference>
<evidence type="ECO:0000313" key="2">
    <source>
        <dbReference type="Proteomes" id="UP000266506"/>
    </source>
</evidence>
<protein>
    <recommendedName>
        <fullName evidence="3">DUF2974 family protein</fullName>
    </recommendedName>
</protein>
<dbReference type="Gene3D" id="3.40.50.1820">
    <property type="entry name" value="alpha/beta hydrolase"/>
    <property type="match status" value="1"/>
</dbReference>
<dbReference type="SUPFAM" id="SSF53474">
    <property type="entry name" value="alpha/beta-Hydrolases"/>
    <property type="match status" value="1"/>
</dbReference>